<evidence type="ECO:0000256" key="9">
    <source>
        <dbReference type="ARBA" id="ARBA00023049"/>
    </source>
</evidence>
<keyword evidence="6" id="KW-0645">Protease</keyword>
<dbReference type="Pfam" id="PF02073">
    <property type="entry name" value="Peptidase_M29"/>
    <property type="match status" value="1"/>
</dbReference>
<evidence type="ECO:0000313" key="11">
    <source>
        <dbReference type="Proteomes" id="UP000005850"/>
    </source>
</evidence>
<comment type="cofactor">
    <cofactor evidence="1">
        <name>Co(2+)</name>
        <dbReference type="ChEBI" id="CHEBI:48828"/>
    </cofactor>
</comment>
<name>A0A075R0Z4_BRELA</name>
<dbReference type="Gene3D" id="3.40.1830.10">
    <property type="entry name" value="Thermophilic metalloprotease (M29)"/>
    <property type="match status" value="1"/>
</dbReference>
<evidence type="ECO:0000256" key="3">
    <source>
        <dbReference type="ARBA" id="ARBA00001947"/>
    </source>
</evidence>
<gene>
    <name evidence="10" type="ORF">BRLA_c004800</name>
</gene>
<proteinExistence type="inferred from homology"/>
<evidence type="ECO:0000256" key="7">
    <source>
        <dbReference type="ARBA" id="ARBA00022723"/>
    </source>
</evidence>
<dbReference type="GO" id="GO:0046872">
    <property type="term" value="F:metal ion binding"/>
    <property type="evidence" value="ECO:0007669"/>
    <property type="project" value="UniProtKB-KW"/>
</dbReference>
<keyword evidence="8 10" id="KW-0378">Hydrolase</keyword>
<evidence type="ECO:0000256" key="2">
    <source>
        <dbReference type="ARBA" id="ARBA00001946"/>
    </source>
</evidence>
<dbReference type="EC" id="3.4.11.-" evidence="10"/>
<evidence type="ECO:0000313" key="10">
    <source>
        <dbReference type="EMBL" id="AIG24838.1"/>
    </source>
</evidence>
<dbReference type="PANTHER" id="PTHR34448">
    <property type="entry name" value="AMINOPEPTIDASE"/>
    <property type="match status" value="1"/>
</dbReference>
<dbReference type="InterPro" id="IPR000787">
    <property type="entry name" value="Peptidase_M29"/>
</dbReference>
<dbReference type="HOGENOM" id="CLU_057697_0_0_9"/>
<dbReference type="KEGG" id="blr:BRLA_c004800"/>
<accession>A0A075R0Z4</accession>
<keyword evidence="9" id="KW-0482">Metalloprotease</keyword>
<protein>
    <submittedName>
        <fullName evidence="10">Aminopeptidase T</fullName>
        <ecNumber evidence="10">3.4.11.-</ecNumber>
    </submittedName>
</protein>
<dbReference type="GO" id="GO:0004177">
    <property type="term" value="F:aminopeptidase activity"/>
    <property type="evidence" value="ECO:0007669"/>
    <property type="project" value="UniProtKB-KW"/>
</dbReference>
<dbReference type="EMBL" id="CP007806">
    <property type="protein sequence ID" value="AIG24838.1"/>
    <property type="molecule type" value="Genomic_DNA"/>
</dbReference>
<comment type="cofactor">
    <cofactor evidence="2">
        <name>Mg(2+)</name>
        <dbReference type="ChEBI" id="CHEBI:18420"/>
    </cofactor>
</comment>
<evidence type="ECO:0000256" key="5">
    <source>
        <dbReference type="ARBA" id="ARBA00022438"/>
    </source>
</evidence>
<dbReference type="InterPro" id="IPR052170">
    <property type="entry name" value="M29_Exopeptidase"/>
</dbReference>
<comment type="similarity">
    <text evidence="4">Belongs to the peptidase M29 family.</text>
</comment>
<reference evidence="10 11" key="1">
    <citation type="journal article" date="2011" name="J. Bacteriol.">
        <title>Genome sequence of Brevibacillus laterosporus LMG 15441, a pathogen of invertebrates.</title>
        <authorList>
            <person name="Djukic M."/>
            <person name="Poehlein A."/>
            <person name="Thurmer A."/>
            <person name="Daniel R."/>
        </authorList>
    </citation>
    <scope>NUCLEOTIDE SEQUENCE [LARGE SCALE GENOMIC DNA]</scope>
    <source>
        <strain evidence="10 11">LMG 15441</strain>
    </source>
</reference>
<sequence length="370" mass="41719">MDSRINELASRLIRYSLNLQKGEKVLIENIGLQPALVKALVREAFAVGALPVVTVKDQEIMRSLIMGSSEEHMALFAKHELARMEDMDAYIGVRAFENVNEYSDIPEEKMGLYSRIYYSTVHLKERVPNKRWVVLRYPNKAMAQAANMSLEGFEDFYFSVCNLDYAKMSKAMDPLVELMNKTDRVRIVGPDTDLRFSIKGIPTIKCDGKANIPDGECYTSPVRNSVEGTVYYNAKTNYHSTTFTDVKLTFKEGKIVEATSSNTALLNTILDTDEGARYIGEFAIGFNPHILQPMGDILFDEKIAGSFHFTPGNAYDIADNGNRSSIHWDLVQIQRPEYGGGEIWFDDVLIRKDGIFVLPELQGLNPENLV</sequence>
<keyword evidence="5 10" id="KW-0031">Aminopeptidase</keyword>
<evidence type="ECO:0000256" key="8">
    <source>
        <dbReference type="ARBA" id="ARBA00022801"/>
    </source>
</evidence>
<evidence type="ECO:0000256" key="4">
    <source>
        <dbReference type="ARBA" id="ARBA00008236"/>
    </source>
</evidence>
<keyword evidence="11" id="KW-1185">Reference proteome</keyword>
<dbReference type="PANTHER" id="PTHR34448:SF1">
    <property type="entry name" value="BLL6088 PROTEIN"/>
    <property type="match status" value="1"/>
</dbReference>
<comment type="cofactor">
    <cofactor evidence="3">
        <name>Zn(2+)</name>
        <dbReference type="ChEBI" id="CHEBI:29105"/>
    </cofactor>
</comment>
<dbReference type="SUPFAM" id="SSF144052">
    <property type="entry name" value="Thermophilic metalloprotease-like"/>
    <property type="match status" value="1"/>
</dbReference>
<dbReference type="eggNOG" id="COG2309">
    <property type="taxonomic scope" value="Bacteria"/>
</dbReference>
<evidence type="ECO:0000256" key="6">
    <source>
        <dbReference type="ARBA" id="ARBA00022670"/>
    </source>
</evidence>
<organism evidence="10 11">
    <name type="scientific">Brevibacillus laterosporus LMG 15441</name>
    <dbReference type="NCBI Taxonomy" id="1042163"/>
    <lineage>
        <taxon>Bacteria</taxon>
        <taxon>Bacillati</taxon>
        <taxon>Bacillota</taxon>
        <taxon>Bacilli</taxon>
        <taxon>Bacillales</taxon>
        <taxon>Paenibacillaceae</taxon>
        <taxon>Brevibacillus</taxon>
    </lineage>
</organism>
<keyword evidence="7" id="KW-0479">Metal-binding</keyword>
<evidence type="ECO:0000256" key="1">
    <source>
        <dbReference type="ARBA" id="ARBA00001941"/>
    </source>
</evidence>
<dbReference type="InterPro" id="IPR035097">
    <property type="entry name" value="M29_N-terminal"/>
</dbReference>
<dbReference type="Proteomes" id="UP000005850">
    <property type="component" value="Chromosome"/>
</dbReference>
<dbReference type="GO" id="GO:0006508">
    <property type="term" value="P:proteolysis"/>
    <property type="evidence" value="ECO:0007669"/>
    <property type="project" value="UniProtKB-KW"/>
</dbReference>
<dbReference type="RefSeq" id="WP_003335703.1">
    <property type="nucleotide sequence ID" value="NZ_CP007806.1"/>
</dbReference>
<dbReference type="AlphaFoldDB" id="A0A075R0Z4"/>
<dbReference type="GO" id="GO:0008237">
    <property type="term" value="F:metallopeptidase activity"/>
    <property type="evidence" value="ECO:0007669"/>
    <property type="project" value="UniProtKB-KW"/>
</dbReference>